<dbReference type="PANTHER" id="PTHR34310:SF5">
    <property type="entry name" value="DUF427 DOMAIN PROTEIN (AFU_ORTHOLOGUE AFUA_3G02220)"/>
    <property type="match status" value="1"/>
</dbReference>
<dbReference type="InterPro" id="IPR007361">
    <property type="entry name" value="DUF427"/>
</dbReference>
<reference evidence="2" key="1">
    <citation type="submission" date="2022-04" db="EMBL/GenBank/DDBJ databases">
        <title>Mucilaginibacter sp. RS28 isolated from freshwater.</title>
        <authorList>
            <person name="Ko S.-R."/>
        </authorList>
    </citation>
    <scope>NUCLEOTIDE SEQUENCE</scope>
    <source>
        <strain evidence="2">RS28</strain>
    </source>
</reference>
<keyword evidence="3" id="KW-1185">Reference proteome</keyword>
<dbReference type="Proteomes" id="UP001139450">
    <property type="component" value="Unassembled WGS sequence"/>
</dbReference>
<proteinExistence type="predicted"/>
<evidence type="ECO:0000313" key="2">
    <source>
        <dbReference type="EMBL" id="MCJ8210433.1"/>
    </source>
</evidence>
<dbReference type="EMBL" id="JALJEJ010000005">
    <property type="protein sequence ID" value="MCJ8210433.1"/>
    <property type="molecule type" value="Genomic_DNA"/>
</dbReference>
<name>A0A9X1X6A4_9SPHI</name>
<evidence type="ECO:0000259" key="1">
    <source>
        <dbReference type="Pfam" id="PF04248"/>
    </source>
</evidence>
<feature type="domain" description="DUF427" evidence="1">
    <location>
        <begin position="1"/>
        <end position="87"/>
    </location>
</feature>
<protein>
    <submittedName>
        <fullName evidence="2">DUF427 domain-containing protein</fullName>
    </submittedName>
</protein>
<comment type="caution">
    <text evidence="2">The sequence shown here is derived from an EMBL/GenBank/DDBJ whole genome shotgun (WGS) entry which is preliminary data.</text>
</comment>
<organism evidence="2 3">
    <name type="scientific">Mucilaginibacter straminoryzae</name>
    <dbReference type="NCBI Taxonomy" id="2932774"/>
    <lineage>
        <taxon>Bacteria</taxon>
        <taxon>Pseudomonadati</taxon>
        <taxon>Bacteroidota</taxon>
        <taxon>Sphingobacteriia</taxon>
        <taxon>Sphingobacteriales</taxon>
        <taxon>Sphingobacteriaceae</taxon>
        <taxon>Mucilaginibacter</taxon>
    </lineage>
</organism>
<gene>
    <name evidence="2" type="ORF">MUY27_12005</name>
</gene>
<dbReference type="Gene3D" id="2.170.150.40">
    <property type="entry name" value="Domain of unknown function (DUF427)"/>
    <property type="match status" value="1"/>
</dbReference>
<dbReference type="InterPro" id="IPR038694">
    <property type="entry name" value="DUF427_sf"/>
</dbReference>
<dbReference type="AlphaFoldDB" id="A0A9X1X6A4"/>
<accession>A0A9X1X6A4</accession>
<evidence type="ECO:0000313" key="3">
    <source>
        <dbReference type="Proteomes" id="UP001139450"/>
    </source>
</evidence>
<dbReference type="PANTHER" id="PTHR34310">
    <property type="entry name" value="DUF427 DOMAIN PROTEIN (AFU_ORTHOLOGUE AFUA_3G02220)"/>
    <property type="match status" value="1"/>
</dbReference>
<dbReference type="Pfam" id="PF04248">
    <property type="entry name" value="NTP_transf_9"/>
    <property type="match status" value="1"/>
</dbReference>
<dbReference type="RefSeq" id="WP_245130274.1">
    <property type="nucleotide sequence ID" value="NZ_JALJEJ010000005.1"/>
</dbReference>
<sequence>MKAIWNNEIIAESNDTIVVENNHYFPADSIKQEYFKPTDSHTSCVWKGRASYYTVEVNGKENLDAAWYYPEPKPAAEQIKGRIAFWKGVQVTE</sequence>